<dbReference type="Pfam" id="PF12867">
    <property type="entry name" value="DinB_2"/>
    <property type="match status" value="1"/>
</dbReference>
<name>A0ABP5MII3_9MICC</name>
<evidence type="ECO:0000313" key="3">
    <source>
        <dbReference type="Proteomes" id="UP001500974"/>
    </source>
</evidence>
<dbReference type="Proteomes" id="UP001500974">
    <property type="component" value="Unassembled WGS sequence"/>
</dbReference>
<comment type="caution">
    <text evidence="2">The sequence shown here is derived from an EMBL/GenBank/DDBJ whole genome shotgun (WGS) entry which is preliminary data.</text>
</comment>
<dbReference type="RefSeq" id="WP_346027340.1">
    <property type="nucleotide sequence ID" value="NZ_BAAAON010000001.1"/>
</dbReference>
<dbReference type="Gene3D" id="1.20.120.450">
    <property type="entry name" value="dinb family like domain"/>
    <property type="match status" value="1"/>
</dbReference>
<proteinExistence type="predicted"/>
<gene>
    <name evidence="2" type="ORF">GCM10009784_04840</name>
</gene>
<dbReference type="InterPro" id="IPR034660">
    <property type="entry name" value="DinB/YfiT-like"/>
</dbReference>
<dbReference type="EMBL" id="BAAAON010000001">
    <property type="protein sequence ID" value="GAA2172829.1"/>
    <property type="molecule type" value="Genomic_DNA"/>
</dbReference>
<accession>A0ABP5MII3</accession>
<evidence type="ECO:0000259" key="1">
    <source>
        <dbReference type="Pfam" id="PF12867"/>
    </source>
</evidence>
<feature type="domain" description="DinB-like" evidence="1">
    <location>
        <begin position="46"/>
        <end position="166"/>
    </location>
</feature>
<dbReference type="InterPro" id="IPR024775">
    <property type="entry name" value="DinB-like"/>
</dbReference>
<organism evidence="2 3">
    <name type="scientific">Arthrobacter parietis</name>
    <dbReference type="NCBI Taxonomy" id="271434"/>
    <lineage>
        <taxon>Bacteria</taxon>
        <taxon>Bacillati</taxon>
        <taxon>Actinomycetota</taxon>
        <taxon>Actinomycetes</taxon>
        <taxon>Micrococcales</taxon>
        <taxon>Micrococcaceae</taxon>
        <taxon>Arthrobacter</taxon>
    </lineage>
</organism>
<reference evidence="3" key="1">
    <citation type="journal article" date="2019" name="Int. J. Syst. Evol. Microbiol.">
        <title>The Global Catalogue of Microorganisms (GCM) 10K type strain sequencing project: providing services to taxonomists for standard genome sequencing and annotation.</title>
        <authorList>
            <consortium name="The Broad Institute Genomics Platform"/>
            <consortium name="The Broad Institute Genome Sequencing Center for Infectious Disease"/>
            <person name="Wu L."/>
            <person name="Ma J."/>
        </authorList>
    </citation>
    <scope>NUCLEOTIDE SEQUENCE [LARGE SCALE GENOMIC DNA]</scope>
    <source>
        <strain evidence="3">JCM 14917</strain>
    </source>
</reference>
<sequence length="170" mass="19386">MAIEPDTKDWTWVLERPCPQCGFDASDYPSESIAGKHRLDLPRWRKALGRADVRDRPDECTWSTLEYAAHVRDVYVLFTERTELMLSQEDPIFDDWDQDRTAQEKNYAAEDPGRVADELAAAGETYAALLDSVGDWSRVGRRSNGSRFTVETLAQYGLHDVVHHLSDVRA</sequence>
<dbReference type="SUPFAM" id="SSF109854">
    <property type="entry name" value="DinB/YfiT-like putative metalloenzymes"/>
    <property type="match status" value="1"/>
</dbReference>
<protein>
    <submittedName>
        <fullName evidence="2">DinB family protein</fullName>
    </submittedName>
</protein>
<evidence type="ECO:0000313" key="2">
    <source>
        <dbReference type="EMBL" id="GAA2172829.1"/>
    </source>
</evidence>
<keyword evidence="3" id="KW-1185">Reference proteome</keyword>